<keyword evidence="5" id="KW-0460">Magnesium</keyword>
<feature type="domain" description="SLC41A/MgtE integral membrane" evidence="9">
    <location>
        <begin position="18"/>
        <end position="140"/>
    </location>
</feature>
<evidence type="ECO:0000256" key="6">
    <source>
        <dbReference type="ARBA" id="ARBA00022989"/>
    </source>
</evidence>
<proteinExistence type="inferred from homology"/>
<protein>
    <submittedName>
        <fullName evidence="10">Divalent cation transporter</fullName>
    </submittedName>
</protein>
<comment type="similarity">
    <text evidence="2">Belongs to the SLC41A transporter family.</text>
</comment>
<keyword evidence="7 8" id="KW-0472">Membrane</keyword>
<accession>D3APQ4</accession>
<evidence type="ECO:0000259" key="9">
    <source>
        <dbReference type="Pfam" id="PF01769"/>
    </source>
</evidence>
<evidence type="ECO:0000256" key="4">
    <source>
        <dbReference type="ARBA" id="ARBA00022692"/>
    </source>
</evidence>
<dbReference type="SUPFAM" id="SSF161093">
    <property type="entry name" value="MgtE membrane domain-like"/>
    <property type="match status" value="1"/>
</dbReference>
<dbReference type="GO" id="GO:0016020">
    <property type="term" value="C:membrane"/>
    <property type="evidence" value="ECO:0007669"/>
    <property type="project" value="UniProtKB-SubCell"/>
</dbReference>
<name>D3APQ4_9FIRM</name>
<organism evidence="10 11">
    <name type="scientific">Hungatella hathewayi DSM 13479</name>
    <dbReference type="NCBI Taxonomy" id="566550"/>
    <lineage>
        <taxon>Bacteria</taxon>
        <taxon>Bacillati</taxon>
        <taxon>Bacillota</taxon>
        <taxon>Clostridia</taxon>
        <taxon>Lachnospirales</taxon>
        <taxon>Lachnospiraceae</taxon>
        <taxon>Hungatella</taxon>
    </lineage>
</organism>
<evidence type="ECO:0000256" key="7">
    <source>
        <dbReference type="ARBA" id="ARBA00023136"/>
    </source>
</evidence>
<evidence type="ECO:0000256" key="5">
    <source>
        <dbReference type="ARBA" id="ARBA00022842"/>
    </source>
</evidence>
<gene>
    <name evidence="10" type="ORF">CLOSTHATH_05608</name>
</gene>
<feature type="transmembrane region" description="Helical" evidence="8">
    <location>
        <begin position="123"/>
        <end position="147"/>
    </location>
</feature>
<comment type="subcellular location">
    <subcellularLocation>
        <location evidence="1">Membrane</location>
        <topology evidence="1">Multi-pass membrane protein</topology>
    </subcellularLocation>
</comment>
<dbReference type="HOGENOM" id="CLU_037408_3_4_9"/>
<reference evidence="10 11" key="1">
    <citation type="submission" date="2010-01" db="EMBL/GenBank/DDBJ databases">
        <authorList>
            <person name="Weinstock G."/>
            <person name="Sodergren E."/>
            <person name="Clifton S."/>
            <person name="Fulton L."/>
            <person name="Fulton B."/>
            <person name="Courtney L."/>
            <person name="Fronick C."/>
            <person name="Harrison M."/>
            <person name="Strong C."/>
            <person name="Farmer C."/>
            <person name="Delahaunty K."/>
            <person name="Markovic C."/>
            <person name="Hall O."/>
            <person name="Minx P."/>
            <person name="Tomlinson C."/>
            <person name="Mitreva M."/>
            <person name="Nelson J."/>
            <person name="Hou S."/>
            <person name="Wollam A."/>
            <person name="Pepin K.H."/>
            <person name="Johnson M."/>
            <person name="Bhonagiri V."/>
            <person name="Nash W.E."/>
            <person name="Warren W."/>
            <person name="Chinwalla A."/>
            <person name="Mardis E.R."/>
            <person name="Wilson R.K."/>
        </authorList>
    </citation>
    <scope>NUCLEOTIDE SEQUENCE [LARGE SCALE GENOMIC DNA]</scope>
    <source>
        <strain evidence="10 11">DSM 13479</strain>
    </source>
</reference>
<dbReference type="PANTHER" id="PTHR41394">
    <property type="entry name" value="MAGNESIUM TRANSPORTER MGTE"/>
    <property type="match status" value="1"/>
</dbReference>
<evidence type="ECO:0000313" key="10">
    <source>
        <dbReference type="EMBL" id="EFC96200.1"/>
    </source>
</evidence>
<dbReference type="Gene3D" id="1.10.357.20">
    <property type="entry name" value="SLC41 divalent cation transporters, integral membrane domain"/>
    <property type="match status" value="1"/>
</dbReference>
<dbReference type="PANTHER" id="PTHR41394:SF5">
    <property type="entry name" value="SLC41A_MGTE INTEGRAL MEMBRANE DOMAIN-CONTAINING PROTEIN"/>
    <property type="match status" value="1"/>
</dbReference>
<dbReference type="InterPro" id="IPR036739">
    <property type="entry name" value="SLC41_membr_dom_sf"/>
</dbReference>
<keyword evidence="6 8" id="KW-1133">Transmembrane helix</keyword>
<dbReference type="EMBL" id="ACIO01000601">
    <property type="protein sequence ID" value="EFC96200.1"/>
    <property type="molecule type" value="Genomic_DNA"/>
</dbReference>
<evidence type="ECO:0000256" key="8">
    <source>
        <dbReference type="SAM" id="Phobius"/>
    </source>
</evidence>
<keyword evidence="3" id="KW-0813">Transport</keyword>
<keyword evidence="4 8" id="KW-0812">Transmembrane</keyword>
<dbReference type="Proteomes" id="UP000004968">
    <property type="component" value="Unassembled WGS sequence"/>
</dbReference>
<evidence type="ECO:0000256" key="1">
    <source>
        <dbReference type="ARBA" id="ARBA00004141"/>
    </source>
</evidence>
<dbReference type="InterPro" id="IPR006667">
    <property type="entry name" value="SLC41_membr_dom"/>
</dbReference>
<dbReference type="Pfam" id="PF01769">
    <property type="entry name" value="MgtE"/>
    <property type="match status" value="1"/>
</dbReference>
<sequence>MAKYEAAFAVIPLLVTFIPMLTDTGGNAGSQSSTMIIRGMAVGEIEPGDLFKVLWKELRVGVIVGVILGFVNYVRLVILYPGREMLCLTVVLSLMATVIIAKTIGCMLPIAAKVFHMDPAIMAAPLITTIVDAVSLIIYFQLACTLLGL</sequence>
<feature type="transmembrane region" description="Helical" evidence="8">
    <location>
        <begin position="85"/>
        <end position="111"/>
    </location>
</feature>
<evidence type="ECO:0000313" key="11">
    <source>
        <dbReference type="Proteomes" id="UP000004968"/>
    </source>
</evidence>
<evidence type="ECO:0000256" key="2">
    <source>
        <dbReference type="ARBA" id="ARBA00009749"/>
    </source>
</evidence>
<dbReference type="AlphaFoldDB" id="D3APQ4"/>
<dbReference type="GO" id="GO:0008324">
    <property type="term" value="F:monoatomic cation transmembrane transporter activity"/>
    <property type="evidence" value="ECO:0007669"/>
    <property type="project" value="InterPro"/>
</dbReference>
<evidence type="ECO:0000256" key="3">
    <source>
        <dbReference type="ARBA" id="ARBA00022448"/>
    </source>
</evidence>
<comment type="caution">
    <text evidence="10">The sequence shown here is derived from an EMBL/GenBank/DDBJ whole genome shotgun (WGS) entry which is preliminary data.</text>
</comment>
<feature type="transmembrane region" description="Helical" evidence="8">
    <location>
        <begin position="58"/>
        <end position="78"/>
    </location>
</feature>